<keyword evidence="1" id="KW-1133">Transmembrane helix</keyword>
<feature type="transmembrane region" description="Helical" evidence="1">
    <location>
        <begin position="72"/>
        <end position="92"/>
    </location>
</feature>
<proteinExistence type="predicted"/>
<evidence type="ECO:0000256" key="1">
    <source>
        <dbReference type="SAM" id="Phobius"/>
    </source>
</evidence>
<organism evidence="2">
    <name type="scientific">bioreactor metagenome</name>
    <dbReference type="NCBI Taxonomy" id="1076179"/>
    <lineage>
        <taxon>unclassified sequences</taxon>
        <taxon>metagenomes</taxon>
        <taxon>ecological metagenomes</taxon>
    </lineage>
</organism>
<dbReference type="AlphaFoldDB" id="A0A644X3H0"/>
<reference evidence="2" key="1">
    <citation type="submission" date="2019-08" db="EMBL/GenBank/DDBJ databases">
        <authorList>
            <person name="Kucharzyk K."/>
            <person name="Murdoch R.W."/>
            <person name="Higgins S."/>
            <person name="Loffler F."/>
        </authorList>
    </citation>
    <scope>NUCLEOTIDE SEQUENCE</scope>
</reference>
<sequence>MSNIKTLINTKKFIYFIRLIGWIDLPIAIYIGLFHKEVFGKYPVLTLFFILIFFLTDYKVNYRDMKVSKRIVILLLYFVACIFCAYVVYFIGRNF</sequence>
<evidence type="ECO:0000313" key="2">
    <source>
        <dbReference type="EMBL" id="MPM10676.1"/>
    </source>
</evidence>
<comment type="caution">
    <text evidence="2">The sequence shown here is derived from an EMBL/GenBank/DDBJ whole genome shotgun (WGS) entry which is preliminary data.</text>
</comment>
<name>A0A644X3H0_9ZZZZ</name>
<accession>A0A644X3H0</accession>
<gene>
    <name evidence="2" type="ORF">SDC9_57010</name>
</gene>
<feature type="transmembrane region" description="Helical" evidence="1">
    <location>
        <begin position="39"/>
        <end position="60"/>
    </location>
</feature>
<feature type="transmembrane region" description="Helical" evidence="1">
    <location>
        <begin position="12"/>
        <end position="33"/>
    </location>
</feature>
<keyword evidence="1" id="KW-0472">Membrane</keyword>
<protein>
    <submittedName>
        <fullName evidence="2">Uncharacterized protein</fullName>
    </submittedName>
</protein>
<keyword evidence="1" id="KW-0812">Transmembrane</keyword>
<dbReference type="EMBL" id="VSSQ01001726">
    <property type="protein sequence ID" value="MPM10676.1"/>
    <property type="molecule type" value="Genomic_DNA"/>
</dbReference>